<proteinExistence type="predicted"/>
<dbReference type="OrthoDB" id="1113795at2759"/>
<dbReference type="EMBL" id="CACSHJ010000089">
    <property type="protein sequence ID" value="CAA0383571.1"/>
    <property type="molecule type" value="Genomic_DNA"/>
</dbReference>
<dbReference type="InterPro" id="IPR001810">
    <property type="entry name" value="F-box_dom"/>
</dbReference>
<dbReference type="PANTHER" id="PTHR24414:SF154">
    <property type="entry name" value="BNAC05G49580D PROTEIN"/>
    <property type="match status" value="1"/>
</dbReference>
<reference evidence="3 4" key="1">
    <citation type="submission" date="2019-12" db="EMBL/GenBank/DDBJ databases">
        <authorList>
            <person name="Jiao W.-B."/>
            <person name="Schneeberger K."/>
        </authorList>
    </citation>
    <scope>NUCLEOTIDE SEQUENCE [LARGE SCALE GENOMIC DNA]</scope>
    <source>
        <strain evidence="4">cv. C24</strain>
    </source>
</reference>
<name>A0A5S9XFB0_ARATH</name>
<gene>
    <name evidence="3" type="ORF">C24_LOCUS13780</name>
</gene>
<dbReference type="InterPro" id="IPR050354">
    <property type="entry name" value="F-box/kelch-repeat_ARATH"/>
</dbReference>
<evidence type="ECO:0000313" key="3">
    <source>
        <dbReference type="EMBL" id="CAA0383571.1"/>
    </source>
</evidence>
<dbReference type="Pfam" id="PF00646">
    <property type="entry name" value="F-box"/>
    <property type="match status" value="1"/>
</dbReference>
<evidence type="ECO:0000259" key="2">
    <source>
        <dbReference type="Pfam" id="PF00646"/>
    </source>
</evidence>
<evidence type="ECO:0000313" key="4">
    <source>
        <dbReference type="Proteomes" id="UP000434276"/>
    </source>
</evidence>
<protein>
    <recommendedName>
        <fullName evidence="2">F-box domain-containing protein</fullName>
    </recommendedName>
</protein>
<accession>A0A5S9XFB0</accession>
<dbReference type="SUPFAM" id="SSF81383">
    <property type="entry name" value="F-box domain"/>
    <property type="match status" value="1"/>
</dbReference>
<dbReference type="CDD" id="cd22152">
    <property type="entry name" value="F-box_AtAFR-like"/>
    <property type="match status" value="1"/>
</dbReference>
<sequence>MSNEAPEVEPHSKRGKKEASPSSSSGFLHSLPEAVAMICLARVSRLDHAALSLVSKSCRSMVLSPELYQTRSLIGYAEKFLYVCFCMPTDETPRWFILLPTIDVSTGNNVNRAHLIPSLPS</sequence>
<dbReference type="AlphaFoldDB" id="A0A5S9XFB0"/>
<feature type="domain" description="F-box" evidence="2">
    <location>
        <begin position="28"/>
        <end position="69"/>
    </location>
</feature>
<evidence type="ECO:0000256" key="1">
    <source>
        <dbReference type="SAM" id="MobiDB-lite"/>
    </source>
</evidence>
<dbReference type="InterPro" id="IPR036047">
    <property type="entry name" value="F-box-like_dom_sf"/>
</dbReference>
<organism evidence="3 4">
    <name type="scientific">Arabidopsis thaliana</name>
    <name type="common">Mouse-ear cress</name>
    <dbReference type="NCBI Taxonomy" id="3702"/>
    <lineage>
        <taxon>Eukaryota</taxon>
        <taxon>Viridiplantae</taxon>
        <taxon>Streptophyta</taxon>
        <taxon>Embryophyta</taxon>
        <taxon>Tracheophyta</taxon>
        <taxon>Spermatophyta</taxon>
        <taxon>Magnoliopsida</taxon>
        <taxon>eudicotyledons</taxon>
        <taxon>Gunneridae</taxon>
        <taxon>Pentapetalae</taxon>
        <taxon>rosids</taxon>
        <taxon>malvids</taxon>
        <taxon>Brassicales</taxon>
        <taxon>Brassicaceae</taxon>
        <taxon>Camelineae</taxon>
        <taxon>Arabidopsis</taxon>
    </lineage>
</organism>
<feature type="region of interest" description="Disordered" evidence="1">
    <location>
        <begin position="1"/>
        <end position="26"/>
    </location>
</feature>
<dbReference type="PANTHER" id="PTHR24414">
    <property type="entry name" value="F-BOX/KELCH-REPEAT PROTEIN SKIP4"/>
    <property type="match status" value="1"/>
</dbReference>
<dbReference type="Proteomes" id="UP000434276">
    <property type="component" value="Unassembled WGS sequence"/>
</dbReference>
<dbReference type="ExpressionAtlas" id="A0A5S9XFB0">
    <property type="expression patterns" value="baseline"/>
</dbReference>